<dbReference type="FunFam" id="3.40.50.1000:FF:000025">
    <property type="entry name" value="HAD hydrolase, family IB"/>
    <property type="match status" value="1"/>
</dbReference>
<dbReference type="InterPro" id="IPR050582">
    <property type="entry name" value="HAD-like_SerB"/>
</dbReference>
<reference evidence="7" key="2">
    <citation type="submission" date="2024-05" db="EMBL/GenBank/DDBJ databases">
        <authorList>
            <person name="Wolfe A."/>
        </authorList>
    </citation>
    <scope>NUCLEOTIDE SEQUENCE</scope>
    <source>
        <strain evidence="7">UMB1064</strain>
    </source>
</reference>
<dbReference type="PANTHER" id="PTHR43344">
    <property type="entry name" value="PHOSPHOSERINE PHOSPHATASE"/>
    <property type="match status" value="1"/>
</dbReference>
<evidence type="ECO:0000313" key="8">
    <source>
        <dbReference type="Proteomes" id="UP001223646"/>
    </source>
</evidence>
<dbReference type="GO" id="GO:0046872">
    <property type="term" value="F:metal ion binding"/>
    <property type="evidence" value="ECO:0007669"/>
    <property type="project" value="UniProtKB-KW"/>
</dbReference>
<dbReference type="InterPro" id="IPR036412">
    <property type="entry name" value="HAD-like_sf"/>
</dbReference>
<dbReference type="Proteomes" id="UP001223646">
    <property type="component" value="Unassembled WGS sequence"/>
</dbReference>
<keyword evidence="6" id="KW-1133">Transmembrane helix</keyword>
<evidence type="ECO:0000256" key="3">
    <source>
        <dbReference type="ARBA" id="ARBA00022801"/>
    </source>
</evidence>
<name>A0AAW9SIL5_CORAY</name>
<feature type="region of interest" description="Disordered" evidence="5">
    <location>
        <begin position="1"/>
        <end position="25"/>
    </location>
</feature>
<dbReference type="PANTHER" id="PTHR43344:SF13">
    <property type="entry name" value="PHOSPHATASE RV3661-RELATED"/>
    <property type="match status" value="1"/>
</dbReference>
<dbReference type="CDD" id="cd02612">
    <property type="entry name" value="HAD_PGPPase"/>
    <property type="match status" value="1"/>
</dbReference>
<dbReference type="SUPFAM" id="SSF56784">
    <property type="entry name" value="HAD-like"/>
    <property type="match status" value="1"/>
</dbReference>
<dbReference type="InterPro" id="IPR023214">
    <property type="entry name" value="HAD_sf"/>
</dbReference>
<dbReference type="Pfam" id="PF12710">
    <property type="entry name" value="HAD"/>
    <property type="match status" value="1"/>
</dbReference>
<comment type="caution">
    <text evidence="7">The sequence shown here is derived from an EMBL/GenBank/DDBJ whole genome shotgun (WGS) entry which is preliminary data.</text>
</comment>
<dbReference type="InterPro" id="IPR006385">
    <property type="entry name" value="HAD_hydro_SerB1"/>
</dbReference>
<proteinExistence type="inferred from homology"/>
<gene>
    <name evidence="7" type="ORF">QP460_002060</name>
</gene>
<feature type="compositionally biased region" description="Polar residues" evidence="5">
    <location>
        <begin position="1"/>
        <end position="21"/>
    </location>
</feature>
<dbReference type="Gene3D" id="3.40.50.1000">
    <property type="entry name" value="HAD superfamily/HAD-like"/>
    <property type="match status" value="1"/>
</dbReference>
<dbReference type="Gene3D" id="1.20.1440.100">
    <property type="entry name" value="SG protein - dephosphorylation function"/>
    <property type="match status" value="1"/>
</dbReference>
<feature type="transmembrane region" description="Helical" evidence="6">
    <location>
        <begin position="264"/>
        <end position="283"/>
    </location>
</feature>
<reference evidence="7" key="1">
    <citation type="submission" date="2023-05" db="EMBL/GenBank/DDBJ databases">
        <authorList>
            <person name="Du J."/>
        </authorList>
    </citation>
    <scope>NUCLEOTIDE SEQUENCE</scope>
    <source>
        <strain evidence="7">UMB1064</strain>
    </source>
</reference>
<dbReference type="NCBIfam" id="TIGR01488">
    <property type="entry name" value="HAD-SF-IB"/>
    <property type="match status" value="1"/>
</dbReference>
<comment type="similarity">
    <text evidence="1">Belongs to the HAD-like hydrolase superfamily. SerB family.</text>
</comment>
<sequence length="293" mass="32359">MNTGENRASTTPQPHASTNTGIVDDAPATANSRVAAFFDLDKTIIAKSSAYAFNKQFLERGIISPTDMLQMALSHALYMSQGHDEVQMEATREQFSSLIAGHSARELRQVAIETLEQNITPYIYAEALELIREHRAQGHQVFIISASARQIVEPIAQALGVYNVVATELEVRDGLFTGETEFFCRGENKAVQMRRIAEKRQFDLAECFAYSDSITDEPMLSAVGHPVVVNPDRALRKIATEREWPVRQFRNPVPLFRAPSKRNAAILAGVTLALGAGATLLALRKNDDESKAD</sequence>
<dbReference type="RefSeq" id="WP_284827183.1">
    <property type="nucleotide sequence ID" value="NZ_JASOOY020000007.1"/>
</dbReference>
<keyword evidence="6" id="KW-0812">Transmembrane</keyword>
<protein>
    <submittedName>
        <fullName evidence="7">HAD family hydrolase</fullName>
        <ecNumber evidence="7">3.1.3.-</ecNumber>
    </submittedName>
</protein>
<keyword evidence="4" id="KW-0460">Magnesium</keyword>
<evidence type="ECO:0000256" key="2">
    <source>
        <dbReference type="ARBA" id="ARBA00022723"/>
    </source>
</evidence>
<keyword evidence="2" id="KW-0479">Metal-binding</keyword>
<evidence type="ECO:0000313" key="7">
    <source>
        <dbReference type="EMBL" id="MEO3716377.1"/>
    </source>
</evidence>
<evidence type="ECO:0000256" key="5">
    <source>
        <dbReference type="SAM" id="MobiDB-lite"/>
    </source>
</evidence>
<keyword evidence="6" id="KW-0472">Membrane</keyword>
<evidence type="ECO:0000256" key="4">
    <source>
        <dbReference type="ARBA" id="ARBA00022842"/>
    </source>
</evidence>
<organism evidence="7 8">
    <name type="scientific">Corynebacterium amycolatum</name>
    <dbReference type="NCBI Taxonomy" id="43765"/>
    <lineage>
        <taxon>Bacteria</taxon>
        <taxon>Bacillati</taxon>
        <taxon>Actinomycetota</taxon>
        <taxon>Actinomycetes</taxon>
        <taxon>Mycobacteriales</taxon>
        <taxon>Corynebacteriaceae</taxon>
        <taxon>Corynebacterium</taxon>
    </lineage>
</organism>
<dbReference type="AlphaFoldDB" id="A0AAW9SIL5"/>
<evidence type="ECO:0000256" key="1">
    <source>
        <dbReference type="ARBA" id="ARBA00009184"/>
    </source>
</evidence>
<accession>A0AAW9SIL5</accession>
<dbReference type="GO" id="GO:0016787">
    <property type="term" value="F:hydrolase activity"/>
    <property type="evidence" value="ECO:0007669"/>
    <property type="project" value="UniProtKB-KW"/>
</dbReference>
<dbReference type="NCBIfam" id="TIGR01490">
    <property type="entry name" value="HAD-SF-IB-hyp1"/>
    <property type="match status" value="1"/>
</dbReference>
<evidence type="ECO:0000256" key="6">
    <source>
        <dbReference type="SAM" id="Phobius"/>
    </source>
</evidence>
<keyword evidence="3 7" id="KW-0378">Hydrolase</keyword>
<dbReference type="EMBL" id="JASOOY020000007">
    <property type="protein sequence ID" value="MEO3716377.1"/>
    <property type="molecule type" value="Genomic_DNA"/>
</dbReference>
<dbReference type="EC" id="3.1.3.-" evidence="7"/>